<accession>A0A2T5PMA8</accession>
<evidence type="ECO:0000313" key="1">
    <source>
        <dbReference type="EMBL" id="PTU78905.1"/>
    </source>
</evidence>
<name>A0A2T5PMA8_ECTOL</name>
<dbReference type="Proteomes" id="UP000244052">
    <property type="component" value="Unassembled WGS sequence"/>
</dbReference>
<organism evidence="1 2">
    <name type="scientific">Ectopseudomonas oleovorans</name>
    <name type="common">Pseudomonas oleovorans</name>
    <dbReference type="NCBI Taxonomy" id="301"/>
    <lineage>
        <taxon>Bacteria</taxon>
        <taxon>Pseudomonadati</taxon>
        <taxon>Pseudomonadota</taxon>
        <taxon>Gammaproteobacteria</taxon>
        <taxon>Pseudomonadales</taxon>
        <taxon>Pseudomonadaceae</taxon>
        <taxon>Ectopseudomonas</taxon>
    </lineage>
</organism>
<evidence type="ECO:0000313" key="2">
    <source>
        <dbReference type="Proteomes" id="UP000244052"/>
    </source>
</evidence>
<dbReference type="InterPro" id="IPR024476">
    <property type="entry name" value="DUF3861"/>
</dbReference>
<dbReference type="EMBL" id="QASO01000067">
    <property type="protein sequence ID" value="PTU78905.1"/>
    <property type="molecule type" value="Genomic_DNA"/>
</dbReference>
<dbReference type="InterPro" id="IPR038194">
    <property type="entry name" value="DUF3861_sf"/>
</dbReference>
<keyword evidence="2" id="KW-1185">Reference proteome</keyword>
<proteinExistence type="predicted"/>
<dbReference type="Gene3D" id="3.10.20.850">
    <property type="entry name" value="Protein of unknown function DUF3861"/>
    <property type="match status" value="1"/>
</dbReference>
<dbReference type="Pfam" id="PF12977">
    <property type="entry name" value="DUF3861"/>
    <property type="match status" value="1"/>
</dbReference>
<sequence length="103" mass="11735">MRQYRYRVTLEQLTDSHDVPSDRKPLQFEAWNHDDIISVVTWIRGRGDFSSQDDAAAFAVGLKLFGEAILANKDNPVLSSFLPKLHQFVKELKAGSSESQRKD</sequence>
<reference evidence="1 2" key="1">
    <citation type="submission" date="2018-04" db="EMBL/GenBank/DDBJ databases">
        <title>Pseudomonas sp. nov., isolated from mangrove soil.</title>
        <authorList>
            <person name="Chen C."/>
        </authorList>
    </citation>
    <scope>NUCLEOTIDE SEQUENCE [LARGE SCALE GENOMIC DNA]</scope>
    <source>
        <strain evidence="1 2">JCM 14246</strain>
    </source>
</reference>
<comment type="caution">
    <text evidence="1">The sequence shown here is derived from an EMBL/GenBank/DDBJ whole genome shotgun (WGS) entry which is preliminary data.</text>
</comment>
<protein>
    <submittedName>
        <fullName evidence="1">DUF3861 domain-containing protein</fullName>
    </submittedName>
</protein>
<dbReference type="AlphaFoldDB" id="A0A2T5PMA8"/>
<dbReference type="RefSeq" id="WP_108233745.1">
    <property type="nucleotide sequence ID" value="NZ_QASO01000067.1"/>
</dbReference>
<gene>
    <name evidence="1" type="ORF">DBO86_11660</name>
</gene>